<evidence type="ECO:0000313" key="1">
    <source>
        <dbReference type="EMBL" id="MBS0030004.1"/>
    </source>
</evidence>
<gene>
    <name evidence="1" type="ORF">KE626_21950</name>
</gene>
<dbReference type="InterPro" id="IPR045459">
    <property type="entry name" value="DUF5908"/>
</dbReference>
<organism evidence="1 2">
    <name type="scientific">Chitinophaga hostae</name>
    <dbReference type="NCBI Taxonomy" id="2831022"/>
    <lineage>
        <taxon>Bacteria</taxon>
        <taxon>Pseudomonadati</taxon>
        <taxon>Bacteroidota</taxon>
        <taxon>Chitinophagia</taxon>
        <taxon>Chitinophagales</taxon>
        <taxon>Chitinophagaceae</taxon>
        <taxon>Chitinophaga</taxon>
    </lineage>
</organism>
<reference evidence="1 2" key="1">
    <citation type="submission" date="2021-04" db="EMBL/GenBank/DDBJ databases">
        <title>Chitinophaga sp. nov., isolated from the rhizosphere soil.</title>
        <authorList>
            <person name="He S."/>
        </authorList>
    </citation>
    <scope>NUCLEOTIDE SEQUENCE [LARGE SCALE GENOMIC DNA]</scope>
    <source>
        <strain evidence="1 2">2R12</strain>
    </source>
</reference>
<dbReference type="Proteomes" id="UP000676386">
    <property type="component" value="Unassembled WGS sequence"/>
</dbReference>
<comment type="caution">
    <text evidence="1">The sequence shown here is derived from an EMBL/GenBank/DDBJ whole genome shotgun (WGS) entry which is preliminary data.</text>
</comment>
<name>A0ABS5J453_9BACT</name>
<protein>
    <submittedName>
        <fullName evidence="1">Uncharacterized protein</fullName>
    </submittedName>
</protein>
<accession>A0ABS5J453</accession>
<keyword evidence="2" id="KW-1185">Reference proteome</keyword>
<evidence type="ECO:0000313" key="2">
    <source>
        <dbReference type="Proteomes" id="UP000676386"/>
    </source>
</evidence>
<dbReference type="RefSeq" id="WP_211975136.1">
    <property type="nucleotide sequence ID" value="NZ_CBFHAM010000017.1"/>
</dbReference>
<dbReference type="EMBL" id="JAGTXB010000011">
    <property type="protein sequence ID" value="MBS0030004.1"/>
    <property type="molecule type" value="Genomic_DNA"/>
</dbReference>
<dbReference type="Pfam" id="PF19265">
    <property type="entry name" value="DUF5908"/>
    <property type="match status" value="1"/>
</dbReference>
<proteinExistence type="predicted"/>
<sequence length="59" mass="6323">MPIVIRELLVKANVTAANPGAAANTAAAAPAAIPEDVKVRIIEEAVQQVMEMLERQKDR</sequence>